<dbReference type="EMBL" id="CM042883">
    <property type="protein sequence ID" value="KAI4375556.1"/>
    <property type="molecule type" value="Genomic_DNA"/>
</dbReference>
<accession>A0ACB9R8W6</accession>
<sequence>MDRVGNVLALIILSLVIIQRSDAVQYKVVNNVTNVLYGDLIILGVGGVEFSKKTMKSATDFVLRTLRETKSEDLRKDVPRVIGLFFQDMDGSAATTLQDGIHMSVGYIARYLSSDVRKEFVGVILHEMTHVWQWFGDDRTPVGLTEGIADYVRLRAGYARIDWVKPGEGDRWDQGYDVTARFLDYCEGLKDGFVSEMNKRLKTFYKDEYFIEILGKDVHRLWREYKAKYNSTRNHRRPSNRP</sequence>
<protein>
    <submittedName>
        <fullName evidence="1">Uncharacterized protein</fullName>
    </submittedName>
</protein>
<organism evidence="1 2">
    <name type="scientific">Melastoma candidum</name>
    <dbReference type="NCBI Taxonomy" id="119954"/>
    <lineage>
        <taxon>Eukaryota</taxon>
        <taxon>Viridiplantae</taxon>
        <taxon>Streptophyta</taxon>
        <taxon>Embryophyta</taxon>
        <taxon>Tracheophyta</taxon>
        <taxon>Spermatophyta</taxon>
        <taxon>Magnoliopsida</taxon>
        <taxon>eudicotyledons</taxon>
        <taxon>Gunneridae</taxon>
        <taxon>Pentapetalae</taxon>
        <taxon>rosids</taxon>
        <taxon>malvids</taxon>
        <taxon>Myrtales</taxon>
        <taxon>Melastomataceae</taxon>
        <taxon>Melastomatoideae</taxon>
        <taxon>Melastomateae</taxon>
        <taxon>Melastoma</taxon>
    </lineage>
</organism>
<gene>
    <name evidence="1" type="ORF">MLD38_013412</name>
</gene>
<reference evidence="2" key="1">
    <citation type="journal article" date="2023" name="Front. Plant Sci.">
        <title>Chromosomal-level genome assembly of Melastoma candidum provides insights into trichome evolution.</title>
        <authorList>
            <person name="Zhong Y."/>
            <person name="Wu W."/>
            <person name="Sun C."/>
            <person name="Zou P."/>
            <person name="Liu Y."/>
            <person name="Dai S."/>
            <person name="Zhou R."/>
        </authorList>
    </citation>
    <scope>NUCLEOTIDE SEQUENCE [LARGE SCALE GENOMIC DNA]</scope>
</reference>
<proteinExistence type="predicted"/>
<evidence type="ECO:0000313" key="2">
    <source>
        <dbReference type="Proteomes" id="UP001057402"/>
    </source>
</evidence>
<dbReference type="Proteomes" id="UP001057402">
    <property type="component" value="Chromosome 4"/>
</dbReference>
<comment type="caution">
    <text evidence="1">The sequence shown here is derived from an EMBL/GenBank/DDBJ whole genome shotgun (WGS) entry which is preliminary data.</text>
</comment>
<keyword evidence="2" id="KW-1185">Reference proteome</keyword>
<name>A0ACB9R8W6_9MYRT</name>
<evidence type="ECO:0000313" key="1">
    <source>
        <dbReference type="EMBL" id="KAI4375556.1"/>
    </source>
</evidence>